<feature type="region of interest" description="Disordered" evidence="1">
    <location>
        <begin position="96"/>
        <end position="120"/>
    </location>
</feature>
<keyword evidence="4" id="KW-1185">Reference proteome</keyword>
<dbReference type="Proteomes" id="UP001458880">
    <property type="component" value="Unassembled WGS sequence"/>
</dbReference>
<evidence type="ECO:0000313" key="3">
    <source>
        <dbReference type="EMBL" id="KAK9709386.1"/>
    </source>
</evidence>
<feature type="signal peptide" evidence="2">
    <location>
        <begin position="1"/>
        <end position="17"/>
    </location>
</feature>
<evidence type="ECO:0000256" key="2">
    <source>
        <dbReference type="SAM" id="SignalP"/>
    </source>
</evidence>
<feature type="region of interest" description="Disordered" evidence="1">
    <location>
        <begin position="24"/>
        <end position="43"/>
    </location>
</feature>
<gene>
    <name evidence="3" type="ORF">QE152_g26644</name>
</gene>
<evidence type="ECO:0000256" key="1">
    <source>
        <dbReference type="SAM" id="MobiDB-lite"/>
    </source>
</evidence>
<name>A0AAW1JY28_POPJA</name>
<evidence type="ECO:0000313" key="4">
    <source>
        <dbReference type="Proteomes" id="UP001458880"/>
    </source>
</evidence>
<feature type="chain" id="PRO_5044013460" evidence="2">
    <location>
        <begin position="18"/>
        <end position="230"/>
    </location>
</feature>
<sequence length="230" mass="27092">MKLLILISSFVIALCRPQTENRFPAESPMVGTESNTPSTKYDPTAISELTRDILLKIEQINQKHGYTTRSPVKEFKYFPHFYTYSHQHPKPLRTIMNTQGSDEDMKTTQKERSTSDQLNDAQDAHRIKRKITHQQSYMLPQKEEPLVQYLMMIPFVPNYTFDQSELHRYNYLKQIYSPIYNKDEISSANYLDQQMPDNLKSIMLKSQLPPNMERTRLALLIIWINKCQII</sequence>
<proteinExistence type="predicted"/>
<keyword evidence="2" id="KW-0732">Signal</keyword>
<feature type="compositionally biased region" description="Basic and acidic residues" evidence="1">
    <location>
        <begin position="103"/>
        <end position="114"/>
    </location>
</feature>
<organism evidence="3 4">
    <name type="scientific">Popillia japonica</name>
    <name type="common">Japanese beetle</name>
    <dbReference type="NCBI Taxonomy" id="7064"/>
    <lineage>
        <taxon>Eukaryota</taxon>
        <taxon>Metazoa</taxon>
        <taxon>Ecdysozoa</taxon>
        <taxon>Arthropoda</taxon>
        <taxon>Hexapoda</taxon>
        <taxon>Insecta</taxon>
        <taxon>Pterygota</taxon>
        <taxon>Neoptera</taxon>
        <taxon>Endopterygota</taxon>
        <taxon>Coleoptera</taxon>
        <taxon>Polyphaga</taxon>
        <taxon>Scarabaeiformia</taxon>
        <taxon>Scarabaeidae</taxon>
        <taxon>Rutelinae</taxon>
        <taxon>Popillia</taxon>
    </lineage>
</organism>
<dbReference type="AlphaFoldDB" id="A0AAW1JY28"/>
<protein>
    <submittedName>
        <fullName evidence="3">Uncharacterized protein</fullName>
    </submittedName>
</protein>
<comment type="caution">
    <text evidence="3">The sequence shown here is derived from an EMBL/GenBank/DDBJ whole genome shotgun (WGS) entry which is preliminary data.</text>
</comment>
<accession>A0AAW1JY28</accession>
<dbReference type="EMBL" id="JASPKY010000310">
    <property type="protein sequence ID" value="KAK9709386.1"/>
    <property type="molecule type" value="Genomic_DNA"/>
</dbReference>
<feature type="compositionally biased region" description="Polar residues" evidence="1">
    <location>
        <begin position="32"/>
        <end position="41"/>
    </location>
</feature>
<reference evidence="3 4" key="1">
    <citation type="journal article" date="2024" name="BMC Genomics">
        <title>De novo assembly and annotation of Popillia japonica's genome with initial clues to its potential as an invasive pest.</title>
        <authorList>
            <person name="Cucini C."/>
            <person name="Boschi S."/>
            <person name="Funari R."/>
            <person name="Cardaioli E."/>
            <person name="Iannotti N."/>
            <person name="Marturano G."/>
            <person name="Paoli F."/>
            <person name="Bruttini M."/>
            <person name="Carapelli A."/>
            <person name="Frati F."/>
            <person name="Nardi F."/>
        </authorList>
    </citation>
    <scope>NUCLEOTIDE SEQUENCE [LARGE SCALE GENOMIC DNA]</scope>
    <source>
        <strain evidence="3">DMR45628</strain>
    </source>
</reference>